<name>A0ABS5CIU5_9BACL</name>
<accession>A0ABS5CIU5</accession>
<keyword evidence="2" id="KW-0812">Transmembrane</keyword>
<evidence type="ECO:0000256" key="1">
    <source>
        <dbReference type="SAM" id="MobiDB-lite"/>
    </source>
</evidence>
<keyword evidence="4" id="KW-1185">Reference proteome</keyword>
<feature type="region of interest" description="Disordered" evidence="1">
    <location>
        <begin position="420"/>
        <end position="443"/>
    </location>
</feature>
<feature type="compositionally biased region" description="Basic and acidic residues" evidence="1">
    <location>
        <begin position="420"/>
        <end position="436"/>
    </location>
</feature>
<evidence type="ECO:0008006" key="5">
    <source>
        <dbReference type="Google" id="ProtNLM"/>
    </source>
</evidence>
<evidence type="ECO:0000256" key="2">
    <source>
        <dbReference type="SAM" id="Phobius"/>
    </source>
</evidence>
<comment type="caution">
    <text evidence="3">The sequence shown here is derived from an EMBL/GenBank/DDBJ whole genome shotgun (WGS) entry which is preliminary data.</text>
</comment>
<evidence type="ECO:0000313" key="4">
    <source>
        <dbReference type="Proteomes" id="UP000673394"/>
    </source>
</evidence>
<evidence type="ECO:0000313" key="3">
    <source>
        <dbReference type="EMBL" id="MBP3965781.1"/>
    </source>
</evidence>
<feature type="compositionally biased region" description="Basic and acidic residues" evidence="1">
    <location>
        <begin position="303"/>
        <end position="314"/>
    </location>
</feature>
<sequence>MHRWMDKSRHDAPNRAFFWRSGDGAVSIYLIVSTAAMLLFTALLIDFARIAAFEKQSRLAAQSGIRSALSAYDGPLYEQYGLFGAGGSDRGELFAQAVSHNWTSDEGGFRLLDGRTEASHVDSYEVLGLHQVFSRQVLEEMKYKAPIDFTLEVASKFAPIASAMKEASMSVELLERLRQLYDEREMRLQEVIAIQKQAAADVKNAVGSQIAGTARDLVSLYGSYEQWIREDAVRTMGELPPLRTDAINFYRSYSSNEAHSIELKLEEAVIRQRESERKAVILLQEAKGLNKAMEDAVKRMKEEGTGDGYDRMNRGELTGQQSGPFQAGEPSPLRESRDAAEGLVLDHAWFEDYENELSRQTVDIEQAAAMAVLFRQAVLTAVGGTGKSELLRDSYQQLEGAYNIYGDRYIQPGTVIHSRQTEMESRQSSDQERKSNEAAAESKWVQVKQQLQSMMSTPNQEDHREAFREVKQRMEANLKFNKVAVSSLQDDEPAGSEDADVEAGEKARVSMTSMGKIFSGMADVLEGIRDPLYVNEYIVHRFHSFDPIMFSSSLEGGQANTEAFASALALRNQEVEYVLYGFHEPAANVAAAYGELFAARLAIRTMEGLIASRGLGHPLLVLSAAVLYGLEKSLADMITISQQGKVELSKYAPAELSYLDYLRVFLLLHGSSEAKTARMIAVIERNLGGVSLLSVSTGLTGELASSVKLWFLPGLMKSFTSTGILSGKVKGNRYEATNTIGWSYG</sequence>
<dbReference type="Proteomes" id="UP000673394">
    <property type="component" value="Unassembled WGS sequence"/>
</dbReference>
<dbReference type="EMBL" id="JAGKSP010000012">
    <property type="protein sequence ID" value="MBP3965781.1"/>
    <property type="molecule type" value="Genomic_DNA"/>
</dbReference>
<feature type="region of interest" description="Disordered" evidence="1">
    <location>
        <begin position="303"/>
        <end position="333"/>
    </location>
</feature>
<feature type="transmembrane region" description="Helical" evidence="2">
    <location>
        <begin position="26"/>
        <end position="48"/>
    </location>
</feature>
<dbReference type="RefSeq" id="WP_210662433.1">
    <property type="nucleotide sequence ID" value="NZ_JAGKSP010000012.1"/>
</dbReference>
<keyword evidence="2" id="KW-1133">Transmembrane helix</keyword>
<gene>
    <name evidence="3" type="ORF">I8J30_23975</name>
</gene>
<protein>
    <recommendedName>
        <fullName evidence="5">Flp pilus-assembly TadG-like N-terminal domain-containing protein</fullName>
    </recommendedName>
</protein>
<organism evidence="3 4">
    <name type="scientific">Paenibacillus lignilyticus</name>
    <dbReference type="NCBI Taxonomy" id="1172615"/>
    <lineage>
        <taxon>Bacteria</taxon>
        <taxon>Bacillati</taxon>
        <taxon>Bacillota</taxon>
        <taxon>Bacilli</taxon>
        <taxon>Bacillales</taxon>
        <taxon>Paenibacillaceae</taxon>
        <taxon>Paenibacillus</taxon>
    </lineage>
</organism>
<reference evidence="3 4" key="1">
    <citation type="submission" date="2021-04" db="EMBL/GenBank/DDBJ databases">
        <title>Paenibacillus sp. DLE-14 whole genome sequence.</title>
        <authorList>
            <person name="Ham Y.J."/>
        </authorList>
    </citation>
    <scope>NUCLEOTIDE SEQUENCE [LARGE SCALE GENOMIC DNA]</scope>
    <source>
        <strain evidence="3 4">DLE-14</strain>
    </source>
</reference>
<proteinExistence type="predicted"/>
<keyword evidence="2" id="KW-0472">Membrane</keyword>